<evidence type="ECO:0000256" key="6">
    <source>
        <dbReference type="ARBA" id="ARBA00023102"/>
    </source>
</evidence>
<dbReference type="PROSITE" id="PS51273">
    <property type="entry name" value="GATASE_TYPE_1"/>
    <property type="match status" value="1"/>
</dbReference>
<dbReference type="SUPFAM" id="SSF52317">
    <property type="entry name" value="Class I glutamine amidotransferase-like"/>
    <property type="match status" value="1"/>
</dbReference>
<feature type="domain" description="Glutamine amidotransferase" evidence="10">
    <location>
        <begin position="10"/>
        <end position="94"/>
    </location>
</feature>
<evidence type="ECO:0000313" key="12">
    <source>
        <dbReference type="Proteomes" id="UP000189818"/>
    </source>
</evidence>
<evidence type="ECO:0000256" key="9">
    <source>
        <dbReference type="ARBA" id="ARBA00049534"/>
    </source>
</evidence>
<dbReference type="EMBL" id="FUYM01000005">
    <property type="protein sequence ID" value="SKB70463.1"/>
    <property type="molecule type" value="Genomic_DNA"/>
</dbReference>
<keyword evidence="4" id="KW-0378">Hydrolase</keyword>
<dbReference type="STRING" id="439228.SAMN06295920_105153"/>
<dbReference type="GO" id="GO:0004359">
    <property type="term" value="F:glutaminase activity"/>
    <property type="evidence" value="ECO:0007669"/>
    <property type="project" value="UniProtKB-EC"/>
</dbReference>
<keyword evidence="3" id="KW-0028">Amino-acid biosynthesis</keyword>
<accession>A0A1T5DG50</accession>
<keyword evidence="12" id="KW-1185">Reference proteome</keyword>
<reference evidence="12" key="1">
    <citation type="submission" date="2017-02" db="EMBL/GenBank/DDBJ databases">
        <authorList>
            <person name="Varghese N."/>
            <person name="Submissions S."/>
        </authorList>
    </citation>
    <scope>NUCLEOTIDE SEQUENCE [LARGE SCALE GENOMIC DNA]</scope>
    <source>
        <strain evidence="12">UM2</strain>
    </source>
</reference>
<keyword evidence="5 11" id="KW-0315">Glutamine amidotransferase</keyword>
<dbReference type="InterPro" id="IPR029062">
    <property type="entry name" value="Class_I_gatase-like"/>
</dbReference>
<evidence type="ECO:0000256" key="1">
    <source>
        <dbReference type="ARBA" id="ARBA00005091"/>
    </source>
</evidence>
<dbReference type="Proteomes" id="UP000189818">
    <property type="component" value="Unassembled WGS sequence"/>
</dbReference>
<comment type="catalytic activity">
    <reaction evidence="8">
        <text>5-[(5-phospho-1-deoxy-D-ribulos-1-ylimino)methylamino]-1-(5-phospho-beta-D-ribosyl)imidazole-4-carboxamide + L-glutamine = D-erythro-1-(imidazol-4-yl)glycerol 3-phosphate + 5-amino-1-(5-phospho-beta-D-ribosyl)imidazole-4-carboxamide + L-glutamate + H(+)</text>
        <dbReference type="Rhea" id="RHEA:24793"/>
        <dbReference type="ChEBI" id="CHEBI:15378"/>
        <dbReference type="ChEBI" id="CHEBI:29985"/>
        <dbReference type="ChEBI" id="CHEBI:58278"/>
        <dbReference type="ChEBI" id="CHEBI:58359"/>
        <dbReference type="ChEBI" id="CHEBI:58475"/>
        <dbReference type="ChEBI" id="CHEBI:58525"/>
        <dbReference type="EC" id="4.3.2.10"/>
    </reaction>
</comment>
<comment type="pathway">
    <text evidence="1">Amino-acid biosynthesis; L-histidine biosynthesis; L-histidine from 5-phospho-alpha-D-ribose 1-diphosphate: step 5/9.</text>
</comment>
<dbReference type="GO" id="GO:0000107">
    <property type="term" value="F:imidazoleglycerol-phosphate synthase activity"/>
    <property type="evidence" value="ECO:0007669"/>
    <property type="project" value="TreeGrafter"/>
</dbReference>
<dbReference type="PANTHER" id="PTHR42701:SF1">
    <property type="entry name" value="IMIDAZOLE GLYCEROL PHOSPHATE SYNTHASE SUBUNIT HISH"/>
    <property type="match status" value="1"/>
</dbReference>
<dbReference type="AlphaFoldDB" id="A0A1T5DG50"/>
<protein>
    <submittedName>
        <fullName evidence="11">Imidazole glycerol phosphate synthase, glutamine amidotransferase subunit</fullName>
    </submittedName>
</protein>
<dbReference type="GO" id="GO:0000105">
    <property type="term" value="P:L-histidine biosynthetic process"/>
    <property type="evidence" value="ECO:0007669"/>
    <property type="project" value="UniProtKB-UniPathway"/>
</dbReference>
<proteinExistence type="predicted"/>
<name>A0A1T5DG50_9SPHN</name>
<evidence type="ECO:0000256" key="2">
    <source>
        <dbReference type="ARBA" id="ARBA00011152"/>
    </source>
</evidence>
<comment type="subunit">
    <text evidence="2">Heterodimer of HisH and HisF.</text>
</comment>
<sequence>MAFQLKDAKLKVPHMGWAAVTPTRDNPLLPLGDEEQRFYHTHKYHAVCDSNESVLGIAHYGYDFPSVIRNGNVFGVQFHPEKSHRYGMALLRRFSEVLR</sequence>
<dbReference type="UniPathway" id="UPA00031">
    <property type="reaction ID" value="UER00010"/>
</dbReference>
<keyword evidence="6" id="KW-0368">Histidine biosynthesis</keyword>
<evidence type="ECO:0000256" key="8">
    <source>
        <dbReference type="ARBA" id="ARBA00047838"/>
    </source>
</evidence>
<gene>
    <name evidence="11" type="ORF">SAMN06295920_105153</name>
</gene>
<evidence type="ECO:0000259" key="10">
    <source>
        <dbReference type="Pfam" id="PF00117"/>
    </source>
</evidence>
<evidence type="ECO:0000256" key="4">
    <source>
        <dbReference type="ARBA" id="ARBA00022801"/>
    </source>
</evidence>
<dbReference type="Gene3D" id="3.40.50.880">
    <property type="match status" value="1"/>
</dbReference>
<evidence type="ECO:0000313" key="11">
    <source>
        <dbReference type="EMBL" id="SKB70463.1"/>
    </source>
</evidence>
<organism evidence="11 12">
    <name type="scientific">Rhizorhabdus histidinilytica</name>
    <dbReference type="NCBI Taxonomy" id="439228"/>
    <lineage>
        <taxon>Bacteria</taxon>
        <taxon>Pseudomonadati</taxon>
        <taxon>Pseudomonadota</taxon>
        <taxon>Alphaproteobacteria</taxon>
        <taxon>Sphingomonadales</taxon>
        <taxon>Sphingomonadaceae</taxon>
        <taxon>Rhizorhabdus</taxon>
    </lineage>
</organism>
<dbReference type="InterPro" id="IPR017926">
    <property type="entry name" value="GATASE"/>
</dbReference>
<evidence type="ECO:0000256" key="5">
    <source>
        <dbReference type="ARBA" id="ARBA00022962"/>
    </source>
</evidence>
<evidence type="ECO:0000256" key="3">
    <source>
        <dbReference type="ARBA" id="ARBA00022605"/>
    </source>
</evidence>
<dbReference type="InterPro" id="IPR010139">
    <property type="entry name" value="Imidazole-glycPsynth_HisH"/>
</dbReference>
<comment type="catalytic activity">
    <reaction evidence="9">
        <text>L-glutamine + H2O = L-glutamate + NH4(+)</text>
        <dbReference type="Rhea" id="RHEA:15889"/>
        <dbReference type="ChEBI" id="CHEBI:15377"/>
        <dbReference type="ChEBI" id="CHEBI:28938"/>
        <dbReference type="ChEBI" id="CHEBI:29985"/>
        <dbReference type="ChEBI" id="CHEBI:58359"/>
        <dbReference type="EC" id="3.5.1.2"/>
    </reaction>
</comment>
<dbReference type="PANTHER" id="PTHR42701">
    <property type="entry name" value="IMIDAZOLE GLYCEROL PHOSPHATE SYNTHASE SUBUNIT HISH"/>
    <property type="match status" value="1"/>
</dbReference>
<dbReference type="GO" id="GO:0016829">
    <property type="term" value="F:lyase activity"/>
    <property type="evidence" value="ECO:0007669"/>
    <property type="project" value="UniProtKB-KW"/>
</dbReference>
<evidence type="ECO:0000256" key="7">
    <source>
        <dbReference type="ARBA" id="ARBA00023239"/>
    </source>
</evidence>
<dbReference type="Pfam" id="PF00117">
    <property type="entry name" value="GATase"/>
    <property type="match status" value="1"/>
</dbReference>
<keyword evidence="7" id="KW-0456">Lyase</keyword>
<keyword evidence="11" id="KW-0808">Transferase</keyword>